<reference evidence="4" key="1">
    <citation type="submission" date="2022-03" db="EMBL/GenBank/DDBJ databases">
        <authorList>
            <person name="Martin C."/>
        </authorList>
    </citation>
    <scope>NUCLEOTIDE SEQUENCE</scope>
</reference>
<protein>
    <submittedName>
        <fullName evidence="4">Uncharacterized protein</fullName>
    </submittedName>
</protein>
<feature type="region of interest" description="Disordered" evidence="1">
    <location>
        <begin position="177"/>
        <end position="226"/>
    </location>
</feature>
<evidence type="ECO:0000313" key="5">
    <source>
        <dbReference type="Proteomes" id="UP000749559"/>
    </source>
</evidence>
<evidence type="ECO:0000256" key="3">
    <source>
        <dbReference type="SAM" id="SignalP"/>
    </source>
</evidence>
<dbReference type="InterPro" id="IPR036116">
    <property type="entry name" value="FN3_sf"/>
</dbReference>
<feature type="chain" id="PRO_5043366624" evidence="3">
    <location>
        <begin position="18"/>
        <end position="226"/>
    </location>
</feature>
<keyword evidence="5" id="KW-1185">Reference proteome</keyword>
<accession>A0A8J1TQM1</accession>
<name>A0A8J1TQM1_OWEFU</name>
<proteinExistence type="predicted"/>
<evidence type="ECO:0000313" key="4">
    <source>
        <dbReference type="EMBL" id="CAH1776240.1"/>
    </source>
</evidence>
<sequence length="226" mass="25526">MLVHLLGLHLVASLVMGQDTTGTEVPMVNMAPSNNSNIEELENEVFSMKVVHLTSKTDAIHVGWNMTYSKNITQQHINHFKVKYRTGKLNFNSDPLGPTNNSYWIMHLNHDTPYNVCVVASYRSDAGEQIEHVVCEELFTIPLIHIISLIVCLLVIGYFVVVFLLAYICVKRNQKKAEDQERLTSEEEEKLQPQENGRNGKPSGNNPYSSIEDKDVPWIESEAADA</sequence>
<dbReference type="Gene3D" id="2.60.40.10">
    <property type="entry name" value="Immunoglobulins"/>
    <property type="match status" value="1"/>
</dbReference>
<gene>
    <name evidence="4" type="ORF">OFUS_LOCUS3434</name>
</gene>
<keyword evidence="2" id="KW-1133">Transmembrane helix</keyword>
<comment type="caution">
    <text evidence="4">The sequence shown here is derived from an EMBL/GenBank/DDBJ whole genome shotgun (WGS) entry which is preliminary data.</text>
</comment>
<feature type="signal peptide" evidence="3">
    <location>
        <begin position="1"/>
        <end position="17"/>
    </location>
</feature>
<feature type="compositionally biased region" description="Polar residues" evidence="1">
    <location>
        <begin position="193"/>
        <end position="209"/>
    </location>
</feature>
<dbReference type="SUPFAM" id="SSF49265">
    <property type="entry name" value="Fibronectin type III"/>
    <property type="match status" value="1"/>
</dbReference>
<dbReference type="OrthoDB" id="6159849at2759"/>
<feature type="transmembrane region" description="Helical" evidence="2">
    <location>
        <begin position="143"/>
        <end position="170"/>
    </location>
</feature>
<organism evidence="4 5">
    <name type="scientific">Owenia fusiformis</name>
    <name type="common">Polychaete worm</name>
    <dbReference type="NCBI Taxonomy" id="6347"/>
    <lineage>
        <taxon>Eukaryota</taxon>
        <taxon>Metazoa</taxon>
        <taxon>Spiralia</taxon>
        <taxon>Lophotrochozoa</taxon>
        <taxon>Annelida</taxon>
        <taxon>Polychaeta</taxon>
        <taxon>Sedentaria</taxon>
        <taxon>Canalipalpata</taxon>
        <taxon>Sabellida</taxon>
        <taxon>Oweniida</taxon>
        <taxon>Oweniidae</taxon>
        <taxon>Owenia</taxon>
    </lineage>
</organism>
<dbReference type="EMBL" id="CAIIXF020000001">
    <property type="protein sequence ID" value="CAH1776240.1"/>
    <property type="molecule type" value="Genomic_DNA"/>
</dbReference>
<keyword evidence="2" id="KW-0472">Membrane</keyword>
<dbReference type="AlphaFoldDB" id="A0A8J1TQM1"/>
<evidence type="ECO:0000256" key="2">
    <source>
        <dbReference type="SAM" id="Phobius"/>
    </source>
</evidence>
<keyword evidence="3" id="KW-0732">Signal</keyword>
<dbReference type="Proteomes" id="UP000749559">
    <property type="component" value="Unassembled WGS sequence"/>
</dbReference>
<evidence type="ECO:0000256" key="1">
    <source>
        <dbReference type="SAM" id="MobiDB-lite"/>
    </source>
</evidence>
<dbReference type="InterPro" id="IPR013783">
    <property type="entry name" value="Ig-like_fold"/>
</dbReference>
<keyword evidence="2" id="KW-0812">Transmembrane</keyword>